<feature type="signal peptide" evidence="5">
    <location>
        <begin position="1"/>
        <end position="17"/>
    </location>
</feature>
<evidence type="ECO:0000313" key="6">
    <source>
        <dbReference type="EMBL" id="ETO32271.1"/>
    </source>
</evidence>
<evidence type="ECO:0000256" key="2">
    <source>
        <dbReference type="ARBA" id="ARBA00022737"/>
    </source>
</evidence>
<keyword evidence="4" id="KW-0472">Membrane</keyword>
<evidence type="ECO:0000256" key="3">
    <source>
        <dbReference type="PROSITE-ProRule" id="PRU00221"/>
    </source>
</evidence>
<evidence type="ECO:0000256" key="1">
    <source>
        <dbReference type="ARBA" id="ARBA00022574"/>
    </source>
</evidence>
<dbReference type="Pfam" id="PF00400">
    <property type="entry name" value="WD40"/>
    <property type="match status" value="6"/>
</dbReference>
<keyword evidence="1 3" id="KW-0853">WD repeat</keyword>
<accession>X6P223</accession>
<dbReference type="AlphaFoldDB" id="X6P223"/>
<keyword evidence="4" id="KW-0812">Transmembrane</keyword>
<dbReference type="InterPro" id="IPR019775">
    <property type="entry name" value="WD40_repeat_CS"/>
</dbReference>
<dbReference type="InterPro" id="IPR020472">
    <property type="entry name" value="WD40_PAC1"/>
</dbReference>
<dbReference type="PROSITE" id="PS00678">
    <property type="entry name" value="WD_REPEATS_1"/>
    <property type="match status" value="6"/>
</dbReference>
<dbReference type="CDD" id="cd00200">
    <property type="entry name" value="WD40"/>
    <property type="match status" value="1"/>
</dbReference>
<dbReference type="PANTHER" id="PTHR19848">
    <property type="entry name" value="WD40 REPEAT PROTEIN"/>
    <property type="match status" value="1"/>
</dbReference>
<feature type="repeat" description="WD" evidence="3">
    <location>
        <begin position="224"/>
        <end position="250"/>
    </location>
</feature>
<feature type="repeat" description="WD" evidence="3">
    <location>
        <begin position="58"/>
        <end position="101"/>
    </location>
</feature>
<dbReference type="Proteomes" id="UP000023152">
    <property type="component" value="Unassembled WGS sequence"/>
</dbReference>
<dbReference type="InterPro" id="IPR001680">
    <property type="entry name" value="WD40_rpt"/>
</dbReference>
<feature type="repeat" description="WD" evidence="3">
    <location>
        <begin position="102"/>
        <end position="149"/>
    </location>
</feature>
<evidence type="ECO:0000256" key="4">
    <source>
        <dbReference type="SAM" id="Phobius"/>
    </source>
</evidence>
<dbReference type="SUPFAM" id="SSF101908">
    <property type="entry name" value="Putative isomerase YbhE"/>
    <property type="match status" value="1"/>
</dbReference>
<gene>
    <name evidence="6" type="ORF">RFI_04845</name>
</gene>
<proteinExistence type="predicted"/>
<evidence type="ECO:0000256" key="5">
    <source>
        <dbReference type="SAM" id="SignalP"/>
    </source>
</evidence>
<feature type="chain" id="PRO_5004975897" evidence="5">
    <location>
        <begin position="18"/>
        <end position="479"/>
    </location>
</feature>
<organism evidence="6 7">
    <name type="scientific">Reticulomyxa filosa</name>
    <dbReference type="NCBI Taxonomy" id="46433"/>
    <lineage>
        <taxon>Eukaryota</taxon>
        <taxon>Sar</taxon>
        <taxon>Rhizaria</taxon>
        <taxon>Retaria</taxon>
        <taxon>Foraminifera</taxon>
        <taxon>Monothalamids</taxon>
        <taxon>Reticulomyxidae</taxon>
        <taxon>Reticulomyxa</taxon>
    </lineage>
</organism>
<name>X6P223_RETFI</name>
<dbReference type="PRINTS" id="PR00320">
    <property type="entry name" value="GPROTEINBRPT"/>
</dbReference>
<keyword evidence="5" id="KW-0732">Signal</keyword>
<feature type="repeat" description="WD" evidence="3">
    <location>
        <begin position="150"/>
        <end position="193"/>
    </location>
</feature>
<dbReference type="PROSITE" id="PS50294">
    <property type="entry name" value="WD_REPEATS_REGION"/>
    <property type="match status" value="4"/>
</dbReference>
<evidence type="ECO:0000313" key="7">
    <source>
        <dbReference type="Proteomes" id="UP000023152"/>
    </source>
</evidence>
<dbReference type="InterPro" id="IPR015943">
    <property type="entry name" value="WD40/YVTN_repeat-like_dom_sf"/>
</dbReference>
<feature type="transmembrane region" description="Helical" evidence="4">
    <location>
        <begin position="449"/>
        <end position="469"/>
    </location>
</feature>
<dbReference type="PROSITE" id="PS50082">
    <property type="entry name" value="WD_REPEATS_2"/>
    <property type="match status" value="6"/>
</dbReference>
<reference evidence="6 7" key="1">
    <citation type="journal article" date="2013" name="Curr. Biol.">
        <title>The Genome of the Foraminiferan Reticulomyxa filosa.</title>
        <authorList>
            <person name="Glockner G."/>
            <person name="Hulsmann N."/>
            <person name="Schleicher M."/>
            <person name="Noegel A.A."/>
            <person name="Eichinger L."/>
            <person name="Gallinger C."/>
            <person name="Pawlowski J."/>
            <person name="Sierra R."/>
            <person name="Euteneuer U."/>
            <person name="Pillet L."/>
            <person name="Moustafa A."/>
            <person name="Platzer M."/>
            <person name="Groth M."/>
            <person name="Szafranski K."/>
            <person name="Schliwa M."/>
        </authorList>
    </citation>
    <scope>NUCLEOTIDE SEQUENCE [LARGE SCALE GENOMIC DNA]</scope>
</reference>
<sequence length="479" mass="55513">MILTNLCSIMLCFFVFTTPQLNVQILFVDIINYHYLTQATTFFTLDIFRLSSKLIKTFTTHTDTVQSIDYSTFDDRQFICSGSDDKTVRLWDIEKNKQIQVFNRHSGPVYCVKFSPYHYHSNRRHVICSSSEDETIRFWDIKDNKQLQVFNKHTYSVYGMEFSPFAGGRYLCSGSADITICLWDVETSKSLHVFNGHKKTIWCVDISPLRSNNNSNSIGVIGGNGYTICSGSCDKTIRIWDIETTKQSHILIGHRDEVCCVKYGSSELRISGGVNTILSGSKDRNVCLWDVRSGRRIQEFIGHTSSVTCVEYSPFVVNNIDIGGYSNVICSGSLDNTIRFWDVRSRKKELFVVKGDAEEDDGIICLTFLGLKKKVQWRNIFSPIKKQKFFQECLFSLNIKFILLSSDESLLKEISKSFFLFFKQYTFKSSIIYRKSLEDVKFETKKKKICVFVCSLFLLFKPFLFYWSFLERVTRSYYI</sequence>
<keyword evidence="2" id="KW-0677">Repeat</keyword>
<dbReference type="Gene3D" id="2.130.10.10">
    <property type="entry name" value="YVTN repeat-like/Quinoprotein amine dehydrogenase"/>
    <property type="match status" value="2"/>
</dbReference>
<comment type="caution">
    <text evidence="6">The sequence shown here is derived from an EMBL/GenBank/DDBJ whole genome shotgun (WGS) entry which is preliminary data.</text>
</comment>
<dbReference type="PANTHER" id="PTHR19848:SF8">
    <property type="entry name" value="F-BOX AND WD REPEAT DOMAIN CONTAINING 7"/>
    <property type="match status" value="1"/>
</dbReference>
<protein>
    <submittedName>
        <fullName evidence="6">G-protein beta WD-40 repeats containing protein</fullName>
    </submittedName>
</protein>
<keyword evidence="7" id="KW-1185">Reference proteome</keyword>
<feature type="repeat" description="WD" evidence="3">
    <location>
        <begin position="251"/>
        <end position="299"/>
    </location>
</feature>
<dbReference type="SMART" id="SM00320">
    <property type="entry name" value="WD40"/>
    <property type="match status" value="6"/>
</dbReference>
<keyword evidence="4" id="KW-1133">Transmembrane helix</keyword>
<dbReference type="EMBL" id="ASPP01004334">
    <property type="protein sequence ID" value="ETO32271.1"/>
    <property type="molecule type" value="Genomic_DNA"/>
</dbReference>
<feature type="repeat" description="WD" evidence="3">
    <location>
        <begin position="300"/>
        <end position="351"/>
    </location>
</feature>